<evidence type="ECO:0000256" key="4">
    <source>
        <dbReference type="PROSITE-ProRule" id="PRU00284"/>
    </source>
</evidence>
<keyword evidence="5" id="KW-1133">Transmembrane helix</keyword>
<keyword evidence="5" id="KW-0812">Transmembrane</keyword>
<reference evidence="8" key="1">
    <citation type="journal article" date="2014" name="Int. J. Syst. Evol. Microbiol.">
        <title>Complete genome sequence of Corynebacterium casei LMG S-19264T (=DSM 44701T), isolated from a smear-ripened cheese.</title>
        <authorList>
            <consortium name="US DOE Joint Genome Institute (JGI-PGF)"/>
            <person name="Walter F."/>
            <person name="Albersmeier A."/>
            <person name="Kalinowski J."/>
            <person name="Ruckert C."/>
        </authorList>
    </citation>
    <scope>NUCLEOTIDE SEQUENCE</scope>
    <source>
        <strain evidence="8">JCM 30804</strain>
    </source>
</reference>
<name>A0A917JY53_9GAMM</name>
<reference evidence="8" key="2">
    <citation type="submission" date="2020-09" db="EMBL/GenBank/DDBJ databases">
        <authorList>
            <person name="Sun Q."/>
            <person name="Ohkuma M."/>
        </authorList>
    </citation>
    <scope>NUCLEOTIDE SEQUENCE</scope>
    <source>
        <strain evidence="8">JCM 30804</strain>
    </source>
</reference>
<proteinExistence type="inferred from homology"/>
<evidence type="ECO:0000256" key="2">
    <source>
        <dbReference type="ARBA" id="ARBA00023224"/>
    </source>
</evidence>
<dbReference type="Pfam" id="PF00015">
    <property type="entry name" value="MCPsignal"/>
    <property type="match status" value="1"/>
</dbReference>
<dbReference type="SUPFAM" id="SSF58104">
    <property type="entry name" value="Methyl-accepting chemotaxis protein (MCP) signaling domain"/>
    <property type="match status" value="1"/>
</dbReference>
<dbReference type="CDD" id="cd06225">
    <property type="entry name" value="HAMP"/>
    <property type="match status" value="1"/>
</dbReference>
<feature type="domain" description="Methyl-accepting transducer" evidence="6">
    <location>
        <begin position="286"/>
        <end position="522"/>
    </location>
</feature>
<evidence type="ECO:0000313" key="9">
    <source>
        <dbReference type="Proteomes" id="UP000613743"/>
    </source>
</evidence>
<evidence type="ECO:0000259" key="7">
    <source>
        <dbReference type="PROSITE" id="PS50885"/>
    </source>
</evidence>
<feature type="domain" description="HAMP" evidence="7">
    <location>
        <begin position="227"/>
        <end position="281"/>
    </location>
</feature>
<feature type="transmembrane region" description="Helical" evidence="5">
    <location>
        <begin position="207"/>
        <end position="226"/>
    </location>
</feature>
<comment type="similarity">
    <text evidence="3">Belongs to the methyl-accepting chemotaxis (MCP) protein family.</text>
</comment>
<dbReference type="PRINTS" id="PR00260">
    <property type="entry name" value="CHEMTRNSDUCR"/>
</dbReference>
<dbReference type="InterPro" id="IPR004090">
    <property type="entry name" value="Chemotax_Me-accpt_rcpt"/>
</dbReference>
<dbReference type="PANTHER" id="PTHR32089:SF112">
    <property type="entry name" value="LYSOZYME-LIKE PROTEIN-RELATED"/>
    <property type="match status" value="1"/>
</dbReference>
<dbReference type="GO" id="GO:0006935">
    <property type="term" value="P:chemotaxis"/>
    <property type="evidence" value="ECO:0007669"/>
    <property type="project" value="InterPro"/>
</dbReference>
<accession>A0A917JY53</accession>
<protein>
    <recommendedName>
        <fullName evidence="10">Methyl-accepting chemotaxis protein</fullName>
    </recommendedName>
</protein>
<dbReference type="PANTHER" id="PTHR32089">
    <property type="entry name" value="METHYL-ACCEPTING CHEMOTAXIS PROTEIN MCPB"/>
    <property type="match status" value="1"/>
</dbReference>
<evidence type="ECO:0008006" key="10">
    <source>
        <dbReference type="Google" id="ProtNLM"/>
    </source>
</evidence>
<dbReference type="EMBL" id="BMPZ01000010">
    <property type="protein sequence ID" value="GGI90113.1"/>
    <property type="molecule type" value="Genomic_DNA"/>
</dbReference>
<dbReference type="PROSITE" id="PS50885">
    <property type="entry name" value="HAMP"/>
    <property type="match status" value="1"/>
</dbReference>
<keyword evidence="9" id="KW-1185">Reference proteome</keyword>
<dbReference type="SMART" id="SM00304">
    <property type="entry name" value="HAMP"/>
    <property type="match status" value="1"/>
</dbReference>
<comment type="caution">
    <text evidence="8">The sequence shown here is derived from an EMBL/GenBank/DDBJ whole genome shotgun (WGS) entry which is preliminary data.</text>
</comment>
<dbReference type="InterPro" id="IPR003660">
    <property type="entry name" value="HAMP_dom"/>
</dbReference>
<sequence length="558" mass="59655">MLIKTKLYASGALLCVLLLGISIGAMMSYGGLAHRFEQVVVAAESSAQSAEKTTQGSAQGSEKLGIVNADMLQIVDGIKKANQRTKLISAKVDDINSTLAELIETIEELSEDVYDDESLSILEEVSDEIGDISERLRREALINIVESSKNMDEFSNQLSAEAVQVSKLNSFLQEQVAVSQSTKKTSDEIEALAAEALVEVKWQQTSFVTSLVLVAAFAAFVIYMLIRAIVLPINNTVSLMQDIADGDGDLTQRLESGSKDEMALIAGAFNRFVEKIQQLLIEVGQSMEELQLASNQTLQAMNDGNSALIDQQQEVEQIATAINQMSVTSQDVAQNAIGAEDAAVEVNQHADSGKQVVNNALNSVSGLASEVQGAVAVIDTLNQKSTAIYSVVNVIQSVSEQTNLLALNAAIEAARAGEQGRGFAVVADEVRSLAAKAESSTKDIRNIIDEIQSLTKQAVTAMESSHAASASTLSDAQLASDSLDAITGSMHTVTEMNTQIANAAKEQTSVTDELNQRIIQINELGHITTTQVANTVETCESLNHVSETLAQQLSQFKV</sequence>
<keyword evidence="2 4" id="KW-0807">Transducer</keyword>
<dbReference type="Gene3D" id="1.10.287.950">
    <property type="entry name" value="Methyl-accepting chemotaxis protein"/>
    <property type="match status" value="1"/>
</dbReference>
<dbReference type="GO" id="GO:0016020">
    <property type="term" value="C:membrane"/>
    <property type="evidence" value="ECO:0007669"/>
    <property type="project" value="UniProtKB-SubCell"/>
</dbReference>
<dbReference type="GO" id="GO:0004888">
    <property type="term" value="F:transmembrane signaling receptor activity"/>
    <property type="evidence" value="ECO:0007669"/>
    <property type="project" value="InterPro"/>
</dbReference>
<dbReference type="PROSITE" id="PS50111">
    <property type="entry name" value="CHEMOTAXIS_TRANSDUC_2"/>
    <property type="match status" value="1"/>
</dbReference>
<organism evidence="8 9">
    <name type="scientific">Shewanella gelidii</name>
    <dbReference type="NCBI Taxonomy" id="1642821"/>
    <lineage>
        <taxon>Bacteria</taxon>
        <taxon>Pseudomonadati</taxon>
        <taxon>Pseudomonadota</taxon>
        <taxon>Gammaproteobacteria</taxon>
        <taxon>Alteromonadales</taxon>
        <taxon>Shewanellaceae</taxon>
        <taxon>Shewanella</taxon>
    </lineage>
</organism>
<dbReference type="RefSeq" id="WP_188922294.1">
    <property type="nucleotide sequence ID" value="NZ_BMPZ01000010.1"/>
</dbReference>
<keyword evidence="5" id="KW-0472">Membrane</keyword>
<comment type="subcellular location">
    <subcellularLocation>
        <location evidence="1">Membrane</location>
    </subcellularLocation>
</comment>
<dbReference type="Proteomes" id="UP000613743">
    <property type="component" value="Unassembled WGS sequence"/>
</dbReference>
<dbReference type="InterPro" id="IPR004089">
    <property type="entry name" value="MCPsignal_dom"/>
</dbReference>
<evidence type="ECO:0000256" key="3">
    <source>
        <dbReference type="ARBA" id="ARBA00029447"/>
    </source>
</evidence>
<gene>
    <name evidence="8" type="ORF">GCM10009332_29330</name>
</gene>
<dbReference type="SMART" id="SM00283">
    <property type="entry name" value="MA"/>
    <property type="match status" value="1"/>
</dbReference>
<evidence type="ECO:0000256" key="1">
    <source>
        <dbReference type="ARBA" id="ARBA00004370"/>
    </source>
</evidence>
<dbReference type="GO" id="GO:0007165">
    <property type="term" value="P:signal transduction"/>
    <property type="evidence" value="ECO:0007669"/>
    <property type="project" value="UniProtKB-KW"/>
</dbReference>
<dbReference type="FunFam" id="1.10.287.950:FF:000001">
    <property type="entry name" value="Methyl-accepting chemotaxis sensory transducer"/>
    <property type="match status" value="1"/>
</dbReference>
<evidence type="ECO:0000259" key="6">
    <source>
        <dbReference type="PROSITE" id="PS50111"/>
    </source>
</evidence>
<evidence type="ECO:0000256" key="5">
    <source>
        <dbReference type="SAM" id="Phobius"/>
    </source>
</evidence>
<dbReference type="AlphaFoldDB" id="A0A917JY53"/>
<evidence type="ECO:0000313" key="8">
    <source>
        <dbReference type="EMBL" id="GGI90113.1"/>
    </source>
</evidence>
<dbReference type="Pfam" id="PF00672">
    <property type="entry name" value="HAMP"/>
    <property type="match status" value="1"/>
</dbReference>